<protein>
    <submittedName>
        <fullName evidence="1">BQ5605_C010g05834 protein</fullName>
    </submittedName>
</protein>
<evidence type="ECO:0000313" key="1">
    <source>
        <dbReference type="EMBL" id="SGY13324.1"/>
    </source>
</evidence>
<accession>A0A2X0MJ07</accession>
<dbReference type="AlphaFoldDB" id="A0A2X0MJ07"/>
<proteinExistence type="predicted"/>
<sequence length="95" mass="10690">MLLFDRQPRLDPTVLLLLTSSTFAESTSEIWHFVEFLRHPAVRDVMTGIIKDKHKESIVRNMFDYLQVLLLSPPFCLDLKSRGGAATMVAPAASS</sequence>
<keyword evidence="2" id="KW-1185">Reference proteome</keyword>
<dbReference type="EMBL" id="FQNC01000012">
    <property type="protein sequence ID" value="SGY13324.1"/>
    <property type="molecule type" value="Genomic_DNA"/>
</dbReference>
<gene>
    <name evidence="1" type="primary">BQ5605_C010g05834</name>
    <name evidence="1" type="ORF">BQ5605_C010G05834</name>
</gene>
<reference evidence="1 2" key="1">
    <citation type="submission" date="2016-11" db="EMBL/GenBank/DDBJ databases">
        <authorList>
            <person name="Jaros S."/>
            <person name="Januszkiewicz K."/>
            <person name="Wedrychowicz H."/>
        </authorList>
    </citation>
    <scope>NUCLEOTIDE SEQUENCE [LARGE SCALE GENOMIC DNA]</scope>
</reference>
<evidence type="ECO:0000313" key="2">
    <source>
        <dbReference type="Proteomes" id="UP000249464"/>
    </source>
</evidence>
<organism evidence="1 2">
    <name type="scientific">Microbotryum silenes-dioicae</name>
    <dbReference type="NCBI Taxonomy" id="796604"/>
    <lineage>
        <taxon>Eukaryota</taxon>
        <taxon>Fungi</taxon>
        <taxon>Dikarya</taxon>
        <taxon>Basidiomycota</taxon>
        <taxon>Pucciniomycotina</taxon>
        <taxon>Microbotryomycetes</taxon>
        <taxon>Microbotryales</taxon>
        <taxon>Microbotryaceae</taxon>
        <taxon>Microbotryum</taxon>
    </lineage>
</organism>
<name>A0A2X0MJ07_9BASI</name>
<dbReference type="Proteomes" id="UP000249464">
    <property type="component" value="Unassembled WGS sequence"/>
</dbReference>